<name>A0A1X1RSB3_MYCCE</name>
<feature type="transmembrane region" description="Helical" evidence="1">
    <location>
        <begin position="22"/>
        <end position="47"/>
    </location>
</feature>
<reference evidence="2 4" key="1">
    <citation type="submission" date="2016-01" db="EMBL/GenBank/DDBJ databases">
        <title>The new phylogeny of the genus Mycobacterium.</title>
        <authorList>
            <person name="Tarcisio F."/>
            <person name="Conor M."/>
            <person name="Antonella G."/>
            <person name="Elisabetta G."/>
            <person name="Giulia F.S."/>
            <person name="Sara T."/>
            <person name="Anna F."/>
            <person name="Clotilde B."/>
            <person name="Roberto B."/>
            <person name="Veronica D.S."/>
            <person name="Fabio R."/>
            <person name="Monica P."/>
            <person name="Olivier J."/>
            <person name="Enrico T."/>
            <person name="Nicola S."/>
        </authorList>
    </citation>
    <scope>NUCLEOTIDE SEQUENCE [LARGE SCALE GENOMIC DNA]</scope>
    <source>
        <strain evidence="2 4">DSM 44243</strain>
    </source>
</reference>
<dbReference type="Proteomes" id="UP000193907">
    <property type="component" value="Unassembled WGS sequence"/>
</dbReference>
<evidence type="ECO:0000313" key="4">
    <source>
        <dbReference type="Proteomes" id="UP000193907"/>
    </source>
</evidence>
<keyword evidence="4" id="KW-1185">Reference proteome</keyword>
<organism evidence="2 4">
    <name type="scientific">Mycobacterium celatum</name>
    <dbReference type="NCBI Taxonomy" id="28045"/>
    <lineage>
        <taxon>Bacteria</taxon>
        <taxon>Bacillati</taxon>
        <taxon>Actinomycetota</taxon>
        <taxon>Actinomycetes</taxon>
        <taxon>Mycobacteriales</taxon>
        <taxon>Mycobacteriaceae</taxon>
        <taxon>Mycobacterium</taxon>
    </lineage>
</organism>
<comment type="caution">
    <text evidence="2">The sequence shown here is derived from an EMBL/GenBank/DDBJ whole genome shotgun (WGS) entry which is preliminary data.</text>
</comment>
<protein>
    <submittedName>
        <fullName evidence="2">Uncharacterized protein</fullName>
    </submittedName>
</protein>
<evidence type="ECO:0000313" key="2">
    <source>
        <dbReference type="EMBL" id="ORV14643.1"/>
    </source>
</evidence>
<keyword evidence="1" id="KW-0812">Transmembrane</keyword>
<keyword evidence="1" id="KW-1133">Transmembrane helix</keyword>
<proteinExistence type="predicted"/>
<gene>
    <name evidence="2" type="ORF">AWB95_08400</name>
    <name evidence="3" type="ORF">CQY23_15900</name>
</gene>
<keyword evidence="1" id="KW-0472">Membrane</keyword>
<sequence>MTVQGFSASTEQWNGANGFGTYGWWLISTSTSLLPLAIVIATALRLLPQCWSPQSDRMPLSQPAGGRPLL</sequence>
<dbReference type="STRING" id="28045.AWB95_08400"/>
<accession>A0A1X1RSB3</accession>
<dbReference type="Proteomes" id="UP000230971">
    <property type="component" value="Unassembled WGS sequence"/>
</dbReference>
<evidence type="ECO:0000313" key="3">
    <source>
        <dbReference type="EMBL" id="PIB78060.1"/>
    </source>
</evidence>
<evidence type="ECO:0000313" key="5">
    <source>
        <dbReference type="Proteomes" id="UP000230971"/>
    </source>
</evidence>
<dbReference type="EMBL" id="LQOM01000024">
    <property type="protein sequence ID" value="ORV14643.1"/>
    <property type="molecule type" value="Genomic_DNA"/>
</dbReference>
<dbReference type="EMBL" id="PDKV01000020">
    <property type="protein sequence ID" value="PIB78060.1"/>
    <property type="molecule type" value="Genomic_DNA"/>
</dbReference>
<reference evidence="3 5" key="2">
    <citation type="journal article" date="2017" name="Infect. Genet. Evol.">
        <title>The new phylogeny of the genus Mycobacterium: The old and the news.</title>
        <authorList>
            <person name="Tortoli E."/>
            <person name="Fedrizzi T."/>
            <person name="Meehan C.J."/>
            <person name="Trovato A."/>
            <person name="Grottola A."/>
            <person name="Giacobazzi E."/>
            <person name="Serpini G.F."/>
            <person name="Tagliazucchi S."/>
            <person name="Fabio A."/>
            <person name="Bettua C."/>
            <person name="Bertorelli R."/>
            <person name="Frascaro F."/>
            <person name="De Sanctis V."/>
            <person name="Pecorari M."/>
            <person name="Jousson O."/>
            <person name="Segata N."/>
            <person name="Cirillo D.M."/>
        </authorList>
    </citation>
    <scope>NUCLEOTIDE SEQUENCE [LARGE SCALE GENOMIC DNA]</scope>
    <source>
        <strain evidence="3 5">NCTC 12882</strain>
    </source>
</reference>
<evidence type="ECO:0000256" key="1">
    <source>
        <dbReference type="SAM" id="Phobius"/>
    </source>
</evidence>
<dbReference type="AlphaFoldDB" id="A0A1X1RSB3"/>